<dbReference type="InterPro" id="IPR023214">
    <property type="entry name" value="HAD_sf"/>
</dbReference>
<keyword evidence="10" id="KW-1185">Reference proteome</keyword>
<comment type="subcellular location">
    <subcellularLocation>
        <location evidence="1">Nucleus</location>
    </subcellularLocation>
</comment>
<dbReference type="PROSITE" id="PS50969">
    <property type="entry name" value="FCP1"/>
    <property type="match status" value="1"/>
</dbReference>
<feature type="domain" description="FCP1 homology" evidence="8">
    <location>
        <begin position="134"/>
        <end position="287"/>
    </location>
</feature>
<gene>
    <name evidence="9" type="ORF">SCF082_LOCUS16863</name>
</gene>
<dbReference type="Gene3D" id="1.10.472.10">
    <property type="entry name" value="Cyclin-like"/>
    <property type="match status" value="1"/>
</dbReference>
<dbReference type="InterPro" id="IPR029071">
    <property type="entry name" value="Ubiquitin-like_domsf"/>
</dbReference>
<evidence type="ECO:0000313" key="9">
    <source>
        <dbReference type="EMBL" id="CAK9024966.1"/>
    </source>
</evidence>
<dbReference type="InterPro" id="IPR022617">
    <property type="entry name" value="Rad60/SUMO-like_dom"/>
</dbReference>
<evidence type="ECO:0000256" key="7">
    <source>
        <dbReference type="SAM" id="MobiDB-lite"/>
    </source>
</evidence>
<evidence type="ECO:0000256" key="3">
    <source>
        <dbReference type="ARBA" id="ARBA00022801"/>
    </source>
</evidence>
<name>A0ABP0KEB6_9DINO</name>
<dbReference type="Gene3D" id="3.10.20.90">
    <property type="entry name" value="Phosphatidylinositol 3-kinase Catalytic Subunit, Chain A, domain 1"/>
    <property type="match status" value="1"/>
</dbReference>
<dbReference type="SMART" id="SM00577">
    <property type="entry name" value="CPDc"/>
    <property type="match status" value="1"/>
</dbReference>
<evidence type="ECO:0000259" key="8">
    <source>
        <dbReference type="PROSITE" id="PS50969"/>
    </source>
</evidence>
<evidence type="ECO:0000256" key="1">
    <source>
        <dbReference type="ARBA" id="ARBA00004123"/>
    </source>
</evidence>
<comment type="catalytic activity">
    <reaction evidence="6">
        <text>O-phospho-L-threonyl-[protein] + H2O = L-threonyl-[protein] + phosphate</text>
        <dbReference type="Rhea" id="RHEA:47004"/>
        <dbReference type="Rhea" id="RHEA-COMP:11060"/>
        <dbReference type="Rhea" id="RHEA-COMP:11605"/>
        <dbReference type="ChEBI" id="CHEBI:15377"/>
        <dbReference type="ChEBI" id="CHEBI:30013"/>
        <dbReference type="ChEBI" id="CHEBI:43474"/>
        <dbReference type="ChEBI" id="CHEBI:61977"/>
        <dbReference type="EC" id="3.1.3.16"/>
    </reaction>
</comment>
<evidence type="ECO:0000313" key="10">
    <source>
        <dbReference type="Proteomes" id="UP001642464"/>
    </source>
</evidence>
<evidence type="ECO:0000256" key="6">
    <source>
        <dbReference type="ARBA" id="ARBA00048336"/>
    </source>
</evidence>
<dbReference type="Pfam" id="PF03031">
    <property type="entry name" value="NIF"/>
    <property type="match status" value="1"/>
</dbReference>
<protein>
    <recommendedName>
        <fullName evidence="2">protein-serine/threonine phosphatase</fullName>
        <ecNumber evidence="2">3.1.3.16</ecNumber>
    </recommendedName>
</protein>
<reference evidence="9 10" key="1">
    <citation type="submission" date="2024-02" db="EMBL/GenBank/DDBJ databases">
        <authorList>
            <person name="Chen Y."/>
            <person name="Shah S."/>
            <person name="Dougan E. K."/>
            <person name="Thang M."/>
            <person name="Chan C."/>
        </authorList>
    </citation>
    <scope>NUCLEOTIDE SEQUENCE [LARGE SCALE GENOMIC DNA]</scope>
</reference>
<evidence type="ECO:0000256" key="2">
    <source>
        <dbReference type="ARBA" id="ARBA00013081"/>
    </source>
</evidence>
<comment type="catalytic activity">
    <reaction evidence="5">
        <text>O-phospho-L-seryl-[protein] + H2O = L-seryl-[protein] + phosphate</text>
        <dbReference type="Rhea" id="RHEA:20629"/>
        <dbReference type="Rhea" id="RHEA-COMP:9863"/>
        <dbReference type="Rhea" id="RHEA-COMP:11604"/>
        <dbReference type="ChEBI" id="CHEBI:15377"/>
        <dbReference type="ChEBI" id="CHEBI:29999"/>
        <dbReference type="ChEBI" id="CHEBI:43474"/>
        <dbReference type="ChEBI" id="CHEBI:83421"/>
        <dbReference type="EC" id="3.1.3.16"/>
    </reaction>
</comment>
<dbReference type="SUPFAM" id="SSF47954">
    <property type="entry name" value="Cyclin-like"/>
    <property type="match status" value="1"/>
</dbReference>
<dbReference type="Gene3D" id="3.40.50.1000">
    <property type="entry name" value="HAD superfamily/HAD-like"/>
    <property type="match status" value="1"/>
</dbReference>
<dbReference type="InterPro" id="IPR039189">
    <property type="entry name" value="Fcp1"/>
</dbReference>
<dbReference type="Pfam" id="PF11976">
    <property type="entry name" value="Rad60-SLD"/>
    <property type="match status" value="1"/>
</dbReference>
<dbReference type="EC" id="3.1.3.16" evidence="2"/>
<keyword evidence="4" id="KW-0539">Nucleus</keyword>
<proteinExistence type="predicted"/>
<dbReference type="InterPro" id="IPR036412">
    <property type="entry name" value="HAD-like_sf"/>
</dbReference>
<dbReference type="EMBL" id="CAXAMM010011090">
    <property type="protein sequence ID" value="CAK9024966.1"/>
    <property type="molecule type" value="Genomic_DNA"/>
</dbReference>
<keyword evidence="3" id="KW-0378">Hydrolase</keyword>
<dbReference type="InterPro" id="IPR036915">
    <property type="entry name" value="Cyclin-like_sf"/>
</dbReference>
<feature type="region of interest" description="Disordered" evidence="7">
    <location>
        <begin position="682"/>
        <end position="704"/>
    </location>
</feature>
<evidence type="ECO:0000256" key="4">
    <source>
        <dbReference type="ARBA" id="ARBA00023242"/>
    </source>
</evidence>
<comment type="caution">
    <text evidence="9">The sequence shown here is derived from an EMBL/GenBank/DDBJ whole genome shotgun (WGS) entry which is preliminary data.</text>
</comment>
<organism evidence="9 10">
    <name type="scientific">Durusdinium trenchii</name>
    <dbReference type="NCBI Taxonomy" id="1381693"/>
    <lineage>
        <taxon>Eukaryota</taxon>
        <taxon>Sar</taxon>
        <taxon>Alveolata</taxon>
        <taxon>Dinophyceae</taxon>
        <taxon>Suessiales</taxon>
        <taxon>Symbiodiniaceae</taxon>
        <taxon>Durusdinium</taxon>
    </lineage>
</organism>
<dbReference type="InterPro" id="IPR004274">
    <property type="entry name" value="FCP1_dom"/>
</dbReference>
<evidence type="ECO:0000256" key="5">
    <source>
        <dbReference type="ARBA" id="ARBA00047761"/>
    </source>
</evidence>
<dbReference type="Proteomes" id="UP001642464">
    <property type="component" value="Unassembled WGS sequence"/>
</dbReference>
<sequence length="704" mass="78675">MDAYCSRLGLQASQVRFMVDGERIAADDTAEKLGLEEMGCILEDEDLIDVAMEQTGASVKEAMRRNVVEDGTNTSKASVVSTYFSAASAPISVVYAGMCGHCGTSVDSSALCRPGFLTTQELKVSSQVLGSLDRGRQRMALILDLDHTLVTTNTETGQLQHRPGLKEFLLHVQETFELYLYTQATGSYAHKVLSGFDVDVGLCFGEPPRIFHRENTPTGLKDLSQIFPTGRNVLVVDDREDVWPELEGQMLKVVPFLPFAHDLRQGLDLEGLITGVQSELTPFLKRRRLDDSKAYCPVAAHQHDQQLEFLAKILKRIHEAFKKISVDGEDCDGVSQHVLTYEQYVSLQYCSRKLFERWPDRFAQRPYKDAAKRSLARCSRLLGATLAHNLGEATHLVAAGTFQIPLKGELPCFLDLWSKAKELSCGCADEARRQLSASGIVLSVDVRYHGVDSNDARFCNIADIARLIGWGPDNYDILNALHESQHRHQIQQLWEPSSRLTKLAVLLLKRYWKAQGGHSEAHWQASQMDPVVALTCGNLAAKFWQRHGISESRMHWLSCNAFTHQDFVNAEVEVLTALECNVHLEGVLLIEWVSLLLFLCQELLADPEDMHSLMEVAAKLMDALAFQDELMAHYWPSQLAAAVLHATVLLCTKSFQDNEYKFCQRVNHLCRVEDGDVSSLSERSLSSKGFGRGGTDRSCPCRQV</sequence>
<dbReference type="SUPFAM" id="SSF56784">
    <property type="entry name" value="HAD-like"/>
    <property type="match status" value="1"/>
</dbReference>
<dbReference type="PANTHER" id="PTHR23081">
    <property type="entry name" value="RNA POLYMERASE II CTD PHOSPHATASE"/>
    <property type="match status" value="1"/>
</dbReference>
<dbReference type="PANTHER" id="PTHR23081:SF36">
    <property type="entry name" value="RNA POLYMERASE II SUBUNIT A C-TERMINAL DOMAIN PHOSPHATASE"/>
    <property type="match status" value="1"/>
</dbReference>
<accession>A0ABP0KEB6</accession>
<dbReference type="SUPFAM" id="SSF54236">
    <property type="entry name" value="Ubiquitin-like"/>
    <property type="match status" value="1"/>
</dbReference>